<keyword evidence="6" id="KW-1185">Reference proteome</keyword>
<sequence>MTSFQIVNPATGEHGAHYPTATDAEIAAAIAGADSAFEQWRQTPLDERVDILRRVAALHRERAPELARIMAAEMGKPVRAGRGEIGICDDIYRYYADNAEAMLVDQAVPGIDAGTALIRLAPIGVILGIMPWNYPYYQVARFAAPNLLLGNTILLKHAPQCPESARQMERIFLDAGLPAGAYVNVFASNEQVADIIADDRVQGVSLTGSERAGAAVAEIAGRHLKKAVLELGGSDAFIVLDTDDVDALVGEAIVGRMGNTGQACNATKRFFVPDDLYDDFTTKLTAAVGQIEPGDPLDEATTMGPLASVAAATEVEAQVRDAVERGATVEVGGRRAGPDSAYYAPTVLTGVQPGMRAFREEIFGPVAVVYRYGDVADAITAANDSPYGLSASLHSADPLRALALADRLDVGMVFINESPSTAAALPFGGVKRSGYGRELGTLGIQEFANRKLVRAKSV</sequence>
<organism evidence="5 6">
    <name type="scientific">Gordonia asplenii</name>
    <dbReference type="NCBI Taxonomy" id="2725283"/>
    <lineage>
        <taxon>Bacteria</taxon>
        <taxon>Bacillati</taxon>
        <taxon>Actinomycetota</taxon>
        <taxon>Actinomycetes</taxon>
        <taxon>Mycobacteriales</taxon>
        <taxon>Gordoniaceae</taxon>
        <taxon>Gordonia</taxon>
    </lineage>
</organism>
<dbReference type="FunFam" id="3.40.605.10:FF:000012">
    <property type="entry name" value="NAD-dependent succinate-semialdehyde dehydrogenase"/>
    <property type="match status" value="1"/>
</dbReference>
<dbReference type="GO" id="GO:0004030">
    <property type="term" value="F:aldehyde dehydrogenase [NAD(P)+] activity"/>
    <property type="evidence" value="ECO:0007669"/>
    <property type="project" value="InterPro"/>
</dbReference>
<comment type="similarity">
    <text evidence="1">Belongs to the aldehyde dehydrogenase family.</text>
</comment>
<gene>
    <name evidence="5" type="ORF">HH308_12375</name>
</gene>
<dbReference type="PANTHER" id="PTHR43217:SF2">
    <property type="entry name" value="SUCCINATE-SEMIALDEHYDE DEHYDROGENASE [NADP(+)]"/>
    <property type="match status" value="1"/>
</dbReference>
<keyword evidence="2" id="KW-0521">NADP</keyword>
<dbReference type="GO" id="GO:0004777">
    <property type="term" value="F:succinate-semialdehyde dehydrogenase (NAD+) activity"/>
    <property type="evidence" value="ECO:0007669"/>
    <property type="project" value="TreeGrafter"/>
</dbReference>
<name>A0A848L2Y0_9ACTN</name>
<evidence type="ECO:0000256" key="1">
    <source>
        <dbReference type="ARBA" id="ARBA00009986"/>
    </source>
</evidence>
<dbReference type="InterPro" id="IPR016162">
    <property type="entry name" value="Ald_DH_N"/>
</dbReference>
<dbReference type="InterPro" id="IPR044148">
    <property type="entry name" value="ALDH_GabD1-like"/>
</dbReference>
<accession>A0A848L2Y0</accession>
<dbReference type="AlphaFoldDB" id="A0A848L2Y0"/>
<comment type="caution">
    <text evidence="5">The sequence shown here is derived from an EMBL/GenBank/DDBJ whole genome shotgun (WGS) entry which is preliminary data.</text>
</comment>
<dbReference type="Gene3D" id="3.40.605.10">
    <property type="entry name" value="Aldehyde Dehydrogenase, Chain A, domain 1"/>
    <property type="match status" value="1"/>
</dbReference>
<dbReference type="SUPFAM" id="SSF53720">
    <property type="entry name" value="ALDH-like"/>
    <property type="match status" value="1"/>
</dbReference>
<dbReference type="CDD" id="cd07100">
    <property type="entry name" value="ALDH_SSADH1_GabD1"/>
    <property type="match status" value="1"/>
</dbReference>
<dbReference type="EMBL" id="JABBNB010000011">
    <property type="protein sequence ID" value="NMO02008.1"/>
    <property type="molecule type" value="Genomic_DNA"/>
</dbReference>
<evidence type="ECO:0000313" key="6">
    <source>
        <dbReference type="Proteomes" id="UP000550729"/>
    </source>
</evidence>
<reference evidence="5 6" key="1">
    <citation type="submission" date="2020-04" db="EMBL/GenBank/DDBJ databases">
        <title>Gordonia sp. nov. TBRC 11910.</title>
        <authorList>
            <person name="Suriyachadkun C."/>
        </authorList>
    </citation>
    <scope>NUCLEOTIDE SEQUENCE [LARGE SCALE GENOMIC DNA]</scope>
    <source>
        <strain evidence="5 6">TBRC 11910</strain>
    </source>
</reference>
<dbReference type="Pfam" id="PF00171">
    <property type="entry name" value="Aldedh"/>
    <property type="match status" value="1"/>
</dbReference>
<dbReference type="PANTHER" id="PTHR43217">
    <property type="entry name" value="SUCCINATE SEMIALDEHYDE DEHYDROGENASE [NAD(P)+] SAD"/>
    <property type="match status" value="1"/>
</dbReference>
<dbReference type="Gene3D" id="3.40.309.10">
    <property type="entry name" value="Aldehyde Dehydrogenase, Chain A, domain 2"/>
    <property type="match status" value="1"/>
</dbReference>
<dbReference type="Proteomes" id="UP000550729">
    <property type="component" value="Unassembled WGS sequence"/>
</dbReference>
<dbReference type="InterPro" id="IPR015590">
    <property type="entry name" value="Aldehyde_DH_dom"/>
</dbReference>
<evidence type="ECO:0000256" key="2">
    <source>
        <dbReference type="ARBA" id="ARBA00022857"/>
    </source>
</evidence>
<protein>
    <submittedName>
        <fullName evidence="5">NAD-dependent succinate-semialdehyde dehydrogenase</fullName>
    </submittedName>
</protein>
<dbReference type="InterPro" id="IPR016163">
    <property type="entry name" value="Ald_DH_C"/>
</dbReference>
<feature type="domain" description="Aldehyde dehydrogenase" evidence="4">
    <location>
        <begin position="4"/>
        <end position="453"/>
    </location>
</feature>
<evidence type="ECO:0000313" key="5">
    <source>
        <dbReference type="EMBL" id="NMO02008.1"/>
    </source>
</evidence>
<dbReference type="InterPro" id="IPR016161">
    <property type="entry name" value="Ald_DH/histidinol_DH"/>
</dbReference>
<proteinExistence type="inferred from homology"/>
<dbReference type="RefSeq" id="WP_170194516.1">
    <property type="nucleotide sequence ID" value="NZ_JABBNB010000011.1"/>
</dbReference>
<evidence type="ECO:0000259" key="4">
    <source>
        <dbReference type="Pfam" id="PF00171"/>
    </source>
</evidence>
<keyword evidence="3" id="KW-0560">Oxidoreductase</keyword>
<dbReference type="FunFam" id="3.40.309.10:FF:000009">
    <property type="entry name" value="Aldehyde dehydrogenase A"/>
    <property type="match status" value="1"/>
</dbReference>
<dbReference type="InterPro" id="IPR047110">
    <property type="entry name" value="GABD/Sad-like"/>
</dbReference>
<evidence type="ECO:0000256" key="3">
    <source>
        <dbReference type="ARBA" id="ARBA00023002"/>
    </source>
</evidence>